<reference evidence="7 9" key="1">
    <citation type="submission" date="2013-07" db="EMBL/GenBank/DDBJ databases">
        <authorList>
            <person name="Genoscope - CEA"/>
        </authorList>
    </citation>
    <scope>NUCLEOTIDE SEQUENCE [LARGE SCALE GENOMIC DNA]</scope>
    <source>
        <strain evidence="7">FRM16</strain>
        <strain evidence="9">FRM16 / DSM 17909</strain>
    </source>
</reference>
<dbReference type="Pfam" id="PF00939">
    <property type="entry name" value="Na_sulph_symp"/>
    <property type="match status" value="1"/>
</dbReference>
<dbReference type="NCBIfam" id="TIGR00785">
    <property type="entry name" value="dass"/>
    <property type="match status" value="1"/>
</dbReference>
<feature type="transmembrane region" description="Helical" evidence="6">
    <location>
        <begin position="20"/>
        <end position="38"/>
    </location>
</feature>
<evidence type="ECO:0000256" key="1">
    <source>
        <dbReference type="ARBA" id="ARBA00004141"/>
    </source>
</evidence>
<evidence type="ECO:0000313" key="7">
    <source>
        <dbReference type="EMBL" id="CDG18831.1"/>
    </source>
</evidence>
<feature type="transmembrane region" description="Helical" evidence="6">
    <location>
        <begin position="440"/>
        <end position="460"/>
    </location>
</feature>
<comment type="subcellular location">
    <subcellularLocation>
        <location evidence="1">Membrane</location>
        <topology evidence="1">Multi-pass membrane protein</topology>
    </subcellularLocation>
</comment>
<feature type="transmembrane region" description="Helical" evidence="6">
    <location>
        <begin position="91"/>
        <end position="109"/>
    </location>
</feature>
<reference evidence="8 10" key="2">
    <citation type="submission" date="2019-07" db="EMBL/GenBank/DDBJ databases">
        <title>Genomic Encyclopedia of Type Strains, Phase I: the one thousand microbial genomes (KMG-I) project.</title>
        <authorList>
            <person name="Kyrpides N."/>
        </authorList>
    </citation>
    <scope>NUCLEOTIDE SEQUENCE [LARGE SCALE GENOMIC DNA]</scope>
    <source>
        <strain evidence="8 10">DSM 17909</strain>
    </source>
</reference>
<dbReference type="CDD" id="cd01115">
    <property type="entry name" value="SLC13_permease"/>
    <property type="match status" value="1"/>
</dbReference>
<feature type="transmembrane region" description="Helical" evidence="6">
    <location>
        <begin position="292"/>
        <end position="310"/>
    </location>
</feature>
<dbReference type="EMBL" id="FO704550">
    <property type="protein sequence ID" value="CDG18831.1"/>
    <property type="molecule type" value="Genomic_DNA"/>
</dbReference>
<sequence>MDASESLTPAIGPTPSNKRGLIILALDIILLVVLLKFLPYGEKANAGLALMAFVGVLWLTEAIHVTITALCIPILAVGMGLLNTGDALKSFANPIIFLFFGGFALATALHIQGLDRLIANRLLMLARGRLSVAILLIFGITALLSMWISNTATAAMMLPLVLGILANLDVRSERNTFVFVLLGVAYSASIGGLGTLVGSPPNAIAAAQLGMDFFTWMQYGVPMVIVLMPVMVGVMYLMLRPNLNHKFALELEHLEWNSKRVIAMGIFLLTVVCWIFSSFISDALGGVKDLDTIIAVSAAILIGITGVSTWSQIQNNTEWGVLMLFGGGLTLSAVLKNSGASEVMANGMAATFGTSPWFVIIIAIAAFIIFLTEFTSNTASAALLVPIFATVAEALGMPVMVLTMIIGIGASCAFMLPVATPPNAIVYGTGYIKQSEMVRVGIVLNVVCIAIISAIAWFFWL</sequence>
<keyword evidence="10" id="KW-1185">Reference proteome</keyword>
<dbReference type="GO" id="GO:0005886">
    <property type="term" value="C:plasma membrane"/>
    <property type="evidence" value="ECO:0007669"/>
    <property type="project" value="TreeGrafter"/>
</dbReference>
<feature type="transmembrane region" description="Helical" evidence="6">
    <location>
        <begin position="219"/>
        <end position="239"/>
    </location>
</feature>
<protein>
    <submittedName>
        <fullName evidence="8">Sodium-dependent dicarboxylate transporter 2/3/5</fullName>
    </submittedName>
    <submittedName>
        <fullName evidence="7">Uncharacterized transporter HI_0608</fullName>
    </submittedName>
</protein>
<dbReference type="EMBL" id="VNHN01000036">
    <property type="protein sequence ID" value="TYP03944.1"/>
    <property type="molecule type" value="Genomic_DNA"/>
</dbReference>
<evidence type="ECO:0000256" key="4">
    <source>
        <dbReference type="ARBA" id="ARBA00022989"/>
    </source>
</evidence>
<dbReference type="RefSeq" id="WP_045973659.1">
    <property type="nucleotide sequence ID" value="NZ_CAWMED010000001.1"/>
</dbReference>
<evidence type="ECO:0000256" key="5">
    <source>
        <dbReference type="ARBA" id="ARBA00023136"/>
    </source>
</evidence>
<dbReference type="Proteomes" id="UP000032721">
    <property type="component" value="Chromosome"/>
</dbReference>
<name>A0A068QW19_9GAMM</name>
<dbReference type="PANTHER" id="PTHR10283">
    <property type="entry name" value="SOLUTE CARRIER FAMILY 13 MEMBER"/>
    <property type="match status" value="1"/>
</dbReference>
<feature type="transmembrane region" description="Helical" evidence="6">
    <location>
        <begin position="130"/>
        <end position="148"/>
    </location>
</feature>
<dbReference type="KEGG" id="xdo:XDD1_3132"/>
<feature type="transmembrane region" description="Helical" evidence="6">
    <location>
        <begin position="177"/>
        <end position="199"/>
    </location>
</feature>
<dbReference type="STRING" id="351671.XDD1_3132"/>
<feature type="transmembrane region" description="Helical" evidence="6">
    <location>
        <begin position="317"/>
        <end position="335"/>
    </location>
</feature>
<dbReference type="PANTHER" id="PTHR10283:SF82">
    <property type="entry name" value="SOLUTE CARRIER FAMILY 13 MEMBER 2"/>
    <property type="match status" value="1"/>
</dbReference>
<evidence type="ECO:0000313" key="9">
    <source>
        <dbReference type="Proteomes" id="UP000032721"/>
    </source>
</evidence>
<evidence type="ECO:0000256" key="3">
    <source>
        <dbReference type="ARBA" id="ARBA00022692"/>
    </source>
</evidence>
<evidence type="ECO:0000256" key="2">
    <source>
        <dbReference type="ARBA" id="ARBA00022448"/>
    </source>
</evidence>
<feature type="transmembrane region" description="Helical" evidence="6">
    <location>
        <begin position="50"/>
        <end position="79"/>
    </location>
</feature>
<keyword evidence="4 6" id="KW-1133">Transmembrane helix</keyword>
<dbReference type="OrthoDB" id="9766267at2"/>
<evidence type="ECO:0000313" key="10">
    <source>
        <dbReference type="Proteomes" id="UP000324170"/>
    </source>
</evidence>
<organism evidence="7 9">
    <name type="scientific">Xenorhabdus doucetiae</name>
    <dbReference type="NCBI Taxonomy" id="351671"/>
    <lineage>
        <taxon>Bacteria</taxon>
        <taxon>Pseudomonadati</taxon>
        <taxon>Pseudomonadota</taxon>
        <taxon>Gammaproteobacteria</taxon>
        <taxon>Enterobacterales</taxon>
        <taxon>Morganellaceae</taxon>
        <taxon>Xenorhabdus</taxon>
    </lineage>
</organism>
<dbReference type="PROSITE" id="PS01271">
    <property type="entry name" value="NA_SULFATE"/>
    <property type="match status" value="1"/>
</dbReference>
<feature type="transmembrane region" description="Helical" evidence="6">
    <location>
        <begin position="401"/>
        <end position="419"/>
    </location>
</feature>
<feature type="transmembrane region" description="Helical" evidence="6">
    <location>
        <begin position="260"/>
        <end position="280"/>
    </location>
</feature>
<dbReference type="Proteomes" id="UP000324170">
    <property type="component" value="Unassembled WGS sequence"/>
</dbReference>
<accession>A0A068QW19</accession>
<feature type="transmembrane region" description="Helical" evidence="6">
    <location>
        <begin position="378"/>
        <end position="395"/>
    </location>
</feature>
<evidence type="ECO:0000256" key="6">
    <source>
        <dbReference type="SAM" id="Phobius"/>
    </source>
</evidence>
<feature type="transmembrane region" description="Helical" evidence="6">
    <location>
        <begin position="154"/>
        <end position="170"/>
    </location>
</feature>
<dbReference type="InterPro" id="IPR001898">
    <property type="entry name" value="SLC13A/DASS"/>
</dbReference>
<keyword evidence="5 6" id="KW-0472">Membrane</keyword>
<evidence type="ECO:0000313" key="8">
    <source>
        <dbReference type="EMBL" id="TYP03944.1"/>
    </source>
</evidence>
<dbReference type="AlphaFoldDB" id="A0A068QW19"/>
<dbReference type="HOGENOM" id="CLU_005170_0_2_6"/>
<proteinExistence type="predicted"/>
<gene>
    <name evidence="8" type="ORF">LY16_02297</name>
    <name evidence="7" type="ORF">XDD1_3132</name>
</gene>
<dbReference type="InterPro" id="IPR031312">
    <property type="entry name" value="Na/sul_symport_CS"/>
</dbReference>
<keyword evidence="2" id="KW-0813">Transport</keyword>
<keyword evidence="3 6" id="KW-0812">Transmembrane</keyword>
<dbReference type="GO" id="GO:0015141">
    <property type="term" value="F:succinate transmembrane transporter activity"/>
    <property type="evidence" value="ECO:0007669"/>
    <property type="project" value="UniProtKB-ARBA"/>
</dbReference>
<feature type="transmembrane region" description="Helical" evidence="6">
    <location>
        <begin position="347"/>
        <end position="371"/>
    </location>
</feature>